<protein>
    <submittedName>
        <fullName evidence="1">Uncharacterized protein</fullName>
    </submittedName>
</protein>
<organism evidence="1">
    <name type="scientific">Rhizophora mucronata</name>
    <name type="common">Asiatic mangrove</name>
    <dbReference type="NCBI Taxonomy" id="61149"/>
    <lineage>
        <taxon>Eukaryota</taxon>
        <taxon>Viridiplantae</taxon>
        <taxon>Streptophyta</taxon>
        <taxon>Embryophyta</taxon>
        <taxon>Tracheophyta</taxon>
        <taxon>Spermatophyta</taxon>
        <taxon>Magnoliopsida</taxon>
        <taxon>eudicotyledons</taxon>
        <taxon>Gunneridae</taxon>
        <taxon>Pentapetalae</taxon>
        <taxon>rosids</taxon>
        <taxon>fabids</taxon>
        <taxon>Malpighiales</taxon>
        <taxon>Rhizophoraceae</taxon>
        <taxon>Rhizophora</taxon>
    </lineage>
</organism>
<evidence type="ECO:0000313" key="1">
    <source>
        <dbReference type="EMBL" id="MBX65846.1"/>
    </source>
</evidence>
<sequence length="19" mass="2227">MFTESFIAMGCSRRFPQMS</sequence>
<reference evidence="1" key="1">
    <citation type="submission" date="2018-02" db="EMBL/GenBank/DDBJ databases">
        <title>Rhizophora mucronata_Transcriptome.</title>
        <authorList>
            <person name="Meera S.P."/>
            <person name="Sreeshan A."/>
            <person name="Augustine A."/>
        </authorList>
    </citation>
    <scope>NUCLEOTIDE SEQUENCE</scope>
    <source>
        <tissue evidence="1">Leaf</tissue>
    </source>
</reference>
<name>A0A2P2QFY5_RHIMU</name>
<dbReference type="AlphaFoldDB" id="A0A2P2QFY5"/>
<dbReference type="EMBL" id="GGEC01085362">
    <property type="protein sequence ID" value="MBX65846.1"/>
    <property type="molecule type" value="Transcribed_RNA"/>
</dbReference>
<proteinExistence type="predicted"/>
<accession>A0A2P2QFY5</accession>